<feature type="compositionally biased region" description="Basic and acidic residues" evidence="1">
    <location>
        <begin position="570"/>
        <end position="582"/>
    </location>
</feature>
<dbReference type="InterPro" id="IPR049227">
    <property type="entry name" value="DUF6824"/>
</dbReference>
<evidence type="ECO:0000313" key="3">
    <source>
        <dbReference type="EMBL" id="CAE0405511.1"/>
    </source>
</evidence>
<reference evidence="3" key="1">
    <citation type="submission" date="2021-01" db="EMBL/GenBank/DDBJ databases">
        <authorList>
            <person name="Corre E."/>
            <person name="Pelletier E."/>
            <person name="Niang G."/>
            <person name="Scheremetjew M."/>
            <person name="Finn R."/>
            <person name="Kale V."/>
            <person name="Holt S."/>
            <person name="Cochrane G."/>
            <person name="Meng A."/>
            <person name="Brown T."/>
            <person name="Cohen L."/>
        </authorList>
    </citation>
    <scope>NUCLEOTIDE SEQUENCE</scope>
    <source>
        <strain evidence="3">CCMP127</strain>
    </source>
</reference>
<feature type="compositionally biased region" description="Polar residues" evidence="1">
    <location>
        <begin position="401"/>
        <end position="414"/>
    </location>
</feature>
<dbReference type="AlphaFoldDB" id="A0A7S3P1B1"/>
<feature type="domain" description="DUF6824" evidence="2">
    <location>
        <begin position="454"/>
        <end position="537"/>
    </location>
</feature>
<name>A0A7S3P1B1_9STRA</name>
<feature type="compositionally biased region" description="Basic and acidic residues" evidence="1">
    <location>
        <begin position="262"/>
        <end position="271"/>
    </location>
</feature>
<accession>A0A7S3P1B1</accession>
<proteinExistence type="predicted"/>
<feature type="compositionally biased region" description="Low complexity" evidence="1">
    <location>
        <begin position="106"/>
        <end position="117"/>
    </location>
</feature>
<sequence>MPSGVTDATLAPSQAPAIKEESATRGTPQQGNLSSGIMKKESGTEDDEGVEVVLGDESNPKMVEPPARPRQTPDQNVFRHPQAVRPRAVRAQGHPSHGAPPPPHPHYAASSGSWGYGHPPPPPHEYHQRPYPVPPYNPSGSFDEHGYHRAPHYSPHVSYPPYRAPEDVNVISPNHGDPRYRPPQHPRSRHMPPPNYYHYPPASPVSRPGAPPDQSPRMRDYGPRRDGPYSKAQRDYHDGYAPRPTSERSSHHPTVVAESSFDSEHHSRESMSHPTTPASSHQGMAHPPPPPPPPASHDPHYQFYGGGGSWGSFDSAVGPPPHFDDQRYYGFPPPDSPYGPYNSAYSPGGIYPAESFPPPPTAYPPHPSYAYSYDEDEHARMGHDYHGERREVTPSKKGRSTPKTSNKNNHNSHTLLPKAAEEIDFEVTDPPMNNVTPPSDQPIVESLAEVNTHDVLCGRGGGTNSQIGNRRFRKLVQEFQPTYLLARRKEKPLLARTIVLIIRKRGGRFLKKDEDSGELFEVGDAKAEAKTSQALREGLDVRATKSAASSLLEKKKKKQQQGKNSLADEDSSRSENGEHSPIKSEPGTPNHTNRAESPPPIPRLHGEEVKAGIVHPHSPDQESYRKRRRTRSVGQPNRFFPDFCPPRADLGYRPASPLGPEEDDMSIALSTTPIRRNNTRDEDERYADEARGCAGIAFDVVTGAATGSFCLGPTGWRR</sequence>
<feature type="compositionally biased region" description="Pro residues" evidence="1">
    <location>
        <begin position="355"/>
        <end position="367"/>
    </location>
</feature>
<organism evidence="3">
    <name type="scientific">Amphora coffeiformis</name>
    <dbReference type="NCBI Taxonomy" id="265554"/>
    <lineage>
        <taxon>Eukaryota</taxon>
        <taxon>Sar</taxon>
        <taxon>Stramenopiles</taxon>
        <taxon>Ochrophyta</taxon>
        <taxon>Bacillariophyta</taxon>
        <taxon>Bacillariophyceae</taxon>
        <taxon>Bacillariophycidae</taxon>
        <taxon>Thalassiophysales</taxon>
        <taxon>Catenulaceae</taxon>
        <taxon>Amphora</taxon>
    </lineage>
</organism>
<feature type="compositionally biased region" description="Basic and acidic residues" evidence="1">
    <location>
        <begin position="216"/>
        <end position="250"/>
    </location>
</feature>
<feature type="region of interest" description="Disordered" evidence="1">
    <location>
        <begin position="1"/>
        <end position="414"/>
    </location>
</feature>
<gene>
    <name evidence="3" type="ORF">ACOF00016_LOCUS3526</name>
</gene>
<feature type="compositionally biased region" description="Polar residues" evidence="1">
    <location>
        <begin position="24"/>
        <end position="35"/>
    </location>
</feature>
<evidence type="ECO:0000256" key="1">
    <source>
        <dbReference type="SAM" id="MobiDB-lite"/>
    </source>
</evidence>
<feature type="compositionally biased region" description="Polar residues" evidence="1">
    <location>
        <begin position="272"/>
        <end position="282"/>
    </location>
</feature>
<feature type="compositionally biased region" description="Low complexity" evidence="1">
    <location>
        <begin position="152"/>
        <end position="161"/>
    </location>
</feature>
<dbReference type="EMBL" id="HBIM01004119">
    <property type="protein sequence ID" value="CAE0405511.1"/>
    <property type="molecule type" value="Transcribed_RNA"/>
</dbReference>
<evidence type="ECO:0000259" key="2">
    <source>
        <dbReference type="Pfam" id="PF20710"/>
    </source>
</evidence>
<dbReference type="Pfam" id="PF20710">
    <property type="entry name" value="DUF6824"/>
    <property type="match status" value="1"/>
</dbReference>
<feature type="compositionally biased region" description="Pro residues" evidence="1">
    <location>
        <begin position="286"/>
        <end position="296"/>
    </location>
</feature>
<feature type="compositionally biased region" description="Basic and acidic residues" evidence="1">
    <location>
        <begin position="377"/>
        <end position="394"/>
    </location>
</feature>
<protein>
    <recommendedName>
        <fullName evidence="2">DUF6824 domain-containing protein</fullName>
    </recommendedName>
</protein>
<feature type="region of interest" description="Disordered" evidence="1">
    <location>
        <begin position="549"/>
        <end position="683"/>
    </location>
</feature>